<keyword evidence="4" id="KW-0843">Virulence</keyword>
<keyword evidence="6" id="KW-0325">Glycoprotein</keyword>
<evidence type="ECO:0000256" key="5">
    <source>
        <dbReference type="ARBA" id="ARBA00023136"/>
    </source>
</evidence>
<comment type="caution">
    <text evidence="8">The sequence shown here is derived from an EMBL/GenBank/DDBJ whole genome shotgun (WGS) entry which is preliminary data.</text>
</comment>
<sequence length="286" mass="33404">MMENEPPLKLQGSNRRMLRWLLCANILLLSLSIFALSMSLSLNFGFFTPRNWALRHTSSHSPLLLDFEIPIIKKKHNITLLLPENPSIYRQEPSDEVDLAWQRIGDLRLFPLTLEDVLAIGKNPEDIVKFPPNFGLGEETYAGRVDVFHQLHCLDALRREAYFEHYYSQNYPRGWNETTEMHRLHLSHCIEYLLESILCQASTDVDTHIWTDGVEHPFPDFRNERKCRDYSAIKKWHNRNAVNVENFVALRAPEGAKVHRVTRKFKEIHGWFAMHEDDGENGTEVV</sequence>
<reference evidence="8" key="2">
    <citation type="submission" date="2023-05" db="EMBL/GenBank/DDBJ databases">
        <authorList>
            <consortium name="Lawrence Berkeley National Laboratory"/>
            <person name="Steindorff A."/>
            <person name="Hensen N."/>
            <person name="Bonometti L."/>
            <person name="Westerberg I."/>
            <person name="Brannstrom I.O."/>
            <person name="Guillou S."/>
            <person name="Cros-Aarteil S."/>
            <person name="Calhoun S."/>
            <person name="Haridas S."/>
            <person name="Kuo A."/>
            <person name="Mondo S."/>
            <person name="Pangilinan J."/>
            <person name="Riley R."/>
            <person name="Labutti K."/>
            <person name="Andreopoulos B."/>
            <person name="Lipzen A."/>
            <person name="Chen C."/>
            <person name="Yanf M."/>
            <person name="Daum C."/>
            <person name="Ng V."/>
            <person name="Clum A."/>
            <person name="Ohm R."/>
            <person name="Martin F."/>
            <person name="Silar P."/>
            <person name="Natvig D."/>
            <person name="Lalanne C."/>
            <person name="Gautier V."/>
            <person name="Ament-Velasquez S.L."/>
            <person name="Kruys A."/>
            <person name="Hutchinson M.I."/>
            <person name="Powell A.J."/>
            <person name="Barry K."/>
            <person name="Miller A.N."/>
            <person name="Grigoriev I.V."/>
            <person name="Debuchy R."/>
            <person name="Gladieux P."/>
            <person name="Thoren M.H."/>
            <person name="Johannesson H."/>
        </authorList>
    </citation>
    <scope>NUCLEOTIDE SEQUENCE</scope>
    <source>
        <strain evidence="8">PSN309</strain>
    </source>
</reference>
<comment type="subcellular location">
    <subcellularLocation>
        <location evidence="1">Membrane</location>
        <topology evidence="1">Single-pass membrane protein</topology>
    </subcellularLocation>
</comment>
<dbReference type="PANTHER" id="PTHR33365">
    <property type="entry name" value="YALI0B05434P"/>
    <property type="match status" value="1"/>
</dbReference>
<keyword evidence="9" id="KW-1185">Reference proteome</keyword>
<keyword evidence="3" id="KW-1133">Transmembrane helix</keyword>
<organism evidence="8 9">
    <name type="scientific">Podospora australis</name>
    <dbReference type="NCBI Taxonomy" id="1536484"/>
    <lineage>
        <taxon>Eukaryota</taxon>
        <taxon>Fungi</taxon>
        <taxon>Dikarya</taxon>
        <taxon>Ascomycota</taxon>
        <taxon>Pezizomycotina</taxon>
        <taxon>Sordariomycetes</taxon>
        <taxon>Sordariomycetidae</taxon>
        <taxon>Sordariales</taxon>
        <taxon>Podosporaceae</taxon>
        <taxon>Podospora</taxon>
    </lineage>
</organism>
<name>A0AAN6WJD6_9PEZI</name>
<keyword evidence="2" id="KW-0812">Transmembrane</keyword>
<evidence type="ECO:0000256" key="2">
    <source>
        <dbReference type="ARBA" id="ARBA00022692"/>
    </source>
</evidence>
<dbReference type="GO" id="GO:0016020">
    <property type="term" value="C:membrane"/>
    <property type="evidence" value="ECO:0007669"/>
    <property type="project" value="UniProtKB-SubCell"/>
</dbReference>
<evidence type="ECO:0000313" key="9">
    <source>
        <dbReference type="Proteomes" id="UP001302126"/>
    </source>
</evidence>
<keyword evidence="5" id="KW-0472">Membrane</keyword>
<accession>A0AAN6WJD6</accession>
<dbReference type="InterPro" id="IPR021765">
    <property type="entry name" value="UstYa-like"/>
</dbReference>
<evidence type="ECO:0000313" key="8">
    <source>
        <dbReference type="EMBL" id="KAK4182495.1"/>
    </source>
</evidence>
<evidence type="ECO:0000256" key="3">
    <source>
        <dbReference type="ARBA" id="ARBA00022989"/>
    </source>
</evidence>
<dbReference type="GO" id="GO:0043386">
    <property type="term" value="P:mycotoxin biosynthetic process"/>
    <property type="evidence" value="ECO:0007669"/>
    <property type="project" value="InterPro"/>
</dbReference>
<evidence type="ECO:0000256" key="7">
    <source>
        <dbReference type="ARBA" id="ARBA00035112"/>
    </source>
</evidence>
<gene>
    <name evidence="8" type="ORF">QBC35DRAFT_547483</name>
</gene>
<comment type="similarity">
    <text evidence="7">Belongs to the ustYa family.</text>
</comment>
<evidence type="ECO:0000256" key="1">
    <source>
        <dbReference type="ARBA" id="ARBA00004167"/>
    </source>
</evidence>
<evidence type="ECO:0000256" key="6">
    <source>
        <dbReference type="ARBA" id="ARBA00023180"/>
    </source>
</evidence>
<dbReference type="Pfam" id="PF11807">
    <property type="entry name" value="UstYa"/>
    <property type="match status" value="1"/>
</dbReference>
<dbReference type="AlphaFoldDB" id="A0AAN6WJD6"/>
<dbReference type="Proteomes" id="UP001302126">
    <property type="component" value="Unassembled WGS sequence"/>
</dbReference>
<dbReference type="PANTHER" id="PTHR33365:SF14">
    <property type="entry name" value="TAT PATHWAY SIGNAL SEQUENCE"/>
    <property type="match status" value="1"/>
</dbReference>
<dbReference type="EMBL" id="MU864651">
    <property type="protein sequence ID" value="KAK4182495.1"/>
    <property type="molecule type" value="Genomic_DNA"/>
</dbReference>
<protein>
    <submittedName>
        <fullName evidence="8">Uncharacterized protein</fullName>
    </submittedName>
</protein>
<evidence type="ECO:0000256" key="4">
    <source>
        <dbReference type="ARBA" id="ARBA00023026"/>
    </source>
</evidence>
<reference evidence="8" key="1">
    <citation type="journal article" date="2023" name="Mol. Phylogenet. Evol.">
        <title>Genome-scale phylogeny and comparative genomics of the fungal order Sordariales.</title>
        <authorList>
            <person name="Hensen N."/>
            <person name="Bonometti L."/>
            <person name="Westerberg I."/>
            <person name="Brannstrom I.O."/>
            <person name="Guillou S."/>
            <person name="Cros-Aarteil S."/>
            <person name="Calhoun S."/>
            <person name="Haridas S."/>
            <person name="Kuo A."/>
            <person name="Mondo S."/>
            <person name="Pangilinan J."/>
            <person name="Riley R."/>
            <person name="LaButti K."/>
            <person name="Andreopoulos B."/>
            <person name="Lipzen A."/>
            <person name="Chen C."/>
            <person name="Yan M."/>
            <person name="Daum C."/>
            <person name="Ng V."/>
            <person name="Clum A."/>
            <person name="Steindorff A."/>
            <person name="Ohm R.A."/>
            <person name="Martin F."/>
            <person name="Silar P."/>
            <person name="Natvig D.O."/>
            <person name="Lalanne C."/>
            <person name="Gautier V."/>
            <person name="Ament-Velasquez S.L."/>
            <person name="Kruys A."/>
            <person name="Hutchinson M.I."/>
            <person name="Powell A.J."/>
            <person name="Barry K."/>
            <person name="Miller A.N."/>
            <person name="Grigoriev I.V."/>
            <person name="Debuchy R."/>
            <person name="Gladieux P."/>
            <person name="Hiltunen Thoren M."/>
            <person name="Johannesson H."/>
        </authorList>
    </citation>
    <scope>NUCLEOTIDE SEQUENCE</scope>
    <source>
        <strain evidence="8">PSN309</strain>
    </source>
</reference>
<proteinExistence type="inferred from homology"/>